<evidence type="ECO:0008006" key="3">
    <source>
        <dbReference type="Google" id="ProtNLM"/>
    </source>
</evidence>
<dbReference type="AlphaFoldDB" id="A0A0B7G355"/>
<evidence type="ECO:0000313" key="1">
    <source>
        <dbReference type="EMBL" id="CEL63539.1"/>
    </source>
</evidence>
<dbReference type="SUPFAM" id="SSF52540">
    <property type="entry name" value="P-loop containing nucleoside triphosphate hydrolases"/>
    <property type="match status" value="1"/>
</dbReference>
<dbReference type="InterPro" id="IPR027417">
    <property type="entry name" value="P-loop_NTPase"/>
</dbReference>
<organism evidence="1 2">
    <name type="scientific">Thanatephorus cucumeris (strain AG1-IB / isolate 7/3/14)</name>
    <name type="common">Lettuce bottom rot fungus</name>
    <name type="synonym">Rhizoctonia solani</name>
    <dbReference type="NCBI Taxonomy" id="1108050"/>
    <lineage>
        <taxon>Eukaryota</taxon>
        <taxon>Fungi</taxon>
        <taxon>Dikarya</taxon>
        <taxon>Basidiomycota</taxon>
        <taxon>Agaricomycotina</taxon>
        <taxon>Agaricomycetes</taxon>
        <taxon>Cantharellales</taxon>
        <taxon>Ceratobasidiaceae</taxon>
        <taxon>Rhizoctonia</taxon>
        <taxon>Rhizoctonia solani AG-1</taxon>
    </lineage>
</organism>
<proteinExistence type="predicted"/>
<dbReference type="EMBL" id="LN679184">
    <property type="protein sequence ID" value="CEL63539.1"/>
    <property type="molecule type" value="Genomic_DNA"/>
</dbReference>
<dbReference type="Gene3D" id="3.40.50.300">
    <property type="entry name" value="P-loop containing nucleotide triphosphate hydrolases"/>
    <property type="match status" value="1"/>
</dbReference>
<evidence type="ECO:0000313" key="2">
    <source>
        <dbReference type="Proteomes" id="UP000059188"/>
    </source>
</evidence>
<dbReference type="Proteomes" id="UP000059188">
    <property type="component" value="Unassembled WGS sequence"/>
</dbReference>
<sequence length="258" mass="27951">MNLRNYHQFADALVENLALFLKDPAALLTAIADSPGAHGTCTTALHHGMASGCMRVLHARDLQQFRAASMVWVSFILLDTDFTKEEHIDLACARGTQTPSIHEPLPDEPTINTALQAQPALTGQNINIAELARCLAVELRAGNVHTVLVPPSTSGLPSSCIVTPVEMEQSTAPLVTRDHKHILCIFTGNKRAEWSSQGQADAFALITERRCVSILVILPTGAGKSFPFMGIPLLERGVVVVVFPLLSLLEDQKHTAEH</sequence>
<reference evidence="1 2" key="1">
    <citation type="submission" date="2014-11" db="EMBL/GenBank/DDBJ databases">
        <authorList>
            <person name="Wibberg Daniel"/>
        </authorList>
    </citation>
    <scope>NUCLEOTIDE SEQUENCE [LARGE SCALE GENOMIC DNA]</scope>
    <source>
        <strain evidence="1">Rhizoctonia solani AG1-IB 7/3/14</strain>
    </source>
</reference>
<keyword evidence="2" id="KW-1185">Reference proteome</keyword>
<gene>
    <name evidence="1" type="ORF">RSOLAG1IB_10840</name>
</gene>
<name>A0A0B7G355_THACB</name>
<protein>
    <recommendedName>
        <fullName evidence="3">DEAD/DEAH box helicase domain-containing protein</fullName>
    </recommendedName>
</protein>
<accession>A0A0B7G355</accession>
<dbReference type="OrthoDB" id="2507344at2759"/>